<feature type="transmembrane region" description="Helical" evidence="1">
    <location>
        <begin position="20"/>
        <end position="37"/>
    </location>
</feature>
<organism evidence="2 3">
    <name type="scientific">Paracoccus mangrovi</name>
    <dbReference type="NCBI Taxonomy" id="1715645"/>
    <lineage>
        <taxon>Bacteria</taxon>
        <taxon>Pseudomonadati</taxon>
        <taxon>Pseudomonadota</taxon>
        <taxon>Alphaproteobacteria</taxon>
        <taxon>Rhodobacterales</taxon>
        <taxon>Paracoccaceae</taxon>
        <taxon>Paracoccus</taxon>
    </lineage>
</organism>
<keyword evidence="3" id="KW-1185">Reference proteome</keyword>
<name>A0ABV7R5S0_9RHOB</name>
<reference evidence="3" key="1">
    <citation type="journal article" date="2019" name="Int. J. Syst. Evol. Microbiol.">
        <title>The Global Catalogue of Microorganisms (GCM) 10K type strain sequencing project: providing services to taxonomists for standard genome sequencing and annotation.</title>
        <authorList>
            <consortium name="The Broad Institute Genomics Platform"/>
            <consortium name="The Broad Institute Genome Sequencing Center for Infectious Disease"/>
            <person name="Wu L."/>
            <person name="Ma J."/>
        </authorList>
    </citation>
    <scope>NUCLEOTIDE SEQUENCE [LARGE SCALE GENOMIC DNA]</scope>
    <source>
        <strain evidence="3">KCTC 42899</strain>
    </source>
</reference>
<evidence type="ECO:0000313" key="2">
    <source>
        <dbReference type="EMBL" id="MFC3529152.1"/>
    </source>
</evidence>
<protein>
    <recommendedName>
        <fullName evidence="4">DUF1127 domain-containing protein</fullName>
    </recommendedName>
</protein>
<gene>
    <name evidence="2" type="ORF">ACFOMH_13300</name>
</gene>
<keyword evidence="1" id="KW-0812">Transmembrane</keyword>
<evidence type="ECO:0000256" key="1">
    <source>
        <dbReference type="SAM" id="Phobius"/>
    </source>
</evidence>
<sequence>MNAALPHHRRDLRTPMDELIQTHGLTVVFWAFLAAAMRRRRARPPPLDHLSDHIRRDIGLAPRDKWPVVTHDGRRWP</sequence>
<accession>A0ABV7R5S0</accession>
<proteinExistence type="predicted"/>
<evidence type="ECO:0000313" key="3">
    <source>
        <dbReference type="Proteomes" id="UP001595721"/>
    </source>
</evidence>
<keyword evidence="1" id="KW-0472">Membrane</keyword>
<dbReference type="Proteomes" id="UP001595721">
    <property type="component" value="Unassembled WGS sequence"/>
</dbReference>
<comment type="caution">
    <text evidence="2">The sequence shown here is derived from an EMBL/GenBank/DDBJ whole genome shotgun (WGS) entry which is preliminary data.</text>
</comment>
<dbReference type="EMBL" id="JBHRXJ010000009">
    <property type="protein sequence ID" value="MFC3529152.1"/>
    <property type="molecule type" value="Genomic_DNA"/>
</dbReference>
<keyword evidence="1" id="KW-1133">Transmembrane helix</keyword>
<evidence type="ECO:0008006" key="4">
    <source>
        <dbReference type="Google" id="ProtNLM"/>
    </source>
</evidence>
<dbReference type="RefSeq" id="WP_377745001.1">
    <property type="nucleotide sequence ID" value="NZ_JBHRXJ010000009.1"/>
</dbReference>